<comment type="similarity">
    <text evidence="2">Belongs to the glucose-6-phosphate 1-epimerase family.</text>
</comment>
<dbReference type="PANTHER" id="PTHR11122">
    <property type="entry name" value="APOSPORY-ASSOCIATED PROTEIN C-RELATED"/>
    <property type="match status" value="1"/>
</dbReference>
<dbReference type="Pfam" id="PF01263">
    <property type="entry name" value="Aldose_epim"/>
    <property type="match status" value="1"/>
</dbReference>
<dbReference type="EMBL" id="MWIP01000004">
    <property type="protein sequence ID" value="KAF1686884.1"/>
    <property type="molecule type" value="Genomic_DNA"/>
</dbReference>
<dbReference type="GO" id="GO:0005975">
    <property type="term" value="P:carbohydrate metabolic process"/>
    <property type="evidence" value="ECO:0007669"/>
    <property type="project" value="InterPro"/>
</dbReference>
<dbReference type="InterPro" id="IPR008183">
    <property type="entry name" value="Aldose_1/G6P_1-epimerase"/>
</dbReference>
<dbReference type="AlphaFoldDB" id="A0A7V8K7T3"/>
<dbReference type="GO" id="GO:0030246">
    <property type="term" value="F:carbohydrate binding"/>
    <property type="evidence" value="ECO:0007669"/>
    <property type="project" value="InterPro"/>
</dbReference>
<reference evidence="6 7" key="1">
    <citation type="submission" date="2017-10" db="EMBL/GenBank/DDBJ databases">
        <title>Whole genome sequencing of Pseudoxanthomonas broegbernensis DSM 12573(T).</title>
        <authorList>
            <person name="Kumar S."/>
            <person name="Bansal K."/>
            <person name="Kaur A."/>
            <person name="Patil P."/>
            <person name="Sharma S."/>
            <person name="Patil P.B."/>
        </authorList>
    </citation>
    <scope>NUCLEOTIDE SEQUENCE [LARGE SCALE GENOMIC DNA]</scope>
    <source>
        <strain evidence="6 7">DSM 12573</strain>
    </source>
</reference>
<keyword evidence="4" id="KW-0413">Isomerase</keyword>
<keyword evidence="7" id="KW-1185">Reference proteome</keyword>
<dbReference type="CDD" id="cd09020">
    <property type="entry name" value="D-hex-6-P-epi_like"/>
    <property type="match status" value="1"/>
</dbReference>
<dbReference type="InterPro" id="IPR014718">
    <property type="entry name" value="GH-type_carb-bd"/>
</dbReference>
<protein>
    <recommendedName>
        <fullName evidence="3">glucose-6-phosphate 1-epimerase</fullName>
        <ecNumber evidence="3">5.1.3.15</ecNumber>
    </recommendedName>
</protein>
<gene>
    <name evidence="6" type="ORF">B1992_05690</name>
</gene>
<evidence type="ECO:0000256" key="5">
    <source>
        <dbReference type="SAM" id="SignalP"/>
    </source>
</evidence>
<evidence type="ECO:0000256" key="4">
    <source>
        <dbReference type="ARBA" id="ARBA00023235"/>
    </source>
</evidence>
<dbReference type="PANTHER" id="PTHR11122:SF13">
    <property type="entry name" value="GLUCOSE-6-PHOSPHATE 1-EPIMERASE"/>
    <property type="match status" value="1"/>
</dbReference>
<feature type="signal peptide" evidence="5">
    <location>
        <begin position="1"/>
        <end position="28"/>
    </location>
</feature>
<dbReference type="InterPro" id="IPR011013">
    <property type="entry name" value="Gal_mutarotase_sf_dom"/>
</dbReference>
<feature type="chain" id="PRO_5031194892" description="glucose-6-phosphate 1-epimerase" evidence="5">
    <location>
        <begin position="29"/>
        <end position="362"/>
    </location>
</feature>
<comment type="caution">
    <text evidence="6">The sequence shown here is derived from an EMBL/GenBank/DDBJ whole genome shotgun (WGS) entry which is preliminary data.</text>
</comment>
<dbReference type="GO" id="GO:0047938">
    <property type="term" value="F:glucose-6-phosphate 1-epimerase activity"/>
    <property type="evidence" value="ECO:0007669"/>
    <property type="project" value="UniProtKB-EC"/>
</dbReference>
<organism evidence="6 7">
    <name type="scientific">Pseudoxanthomonas broegbernensis</name>
    <dbReference type="NCBI Taxonomy" id="83619"/>
    <lineage>
        <taxon>Bacteria</taxon>
        <taxon>Pseudomonadati</taxon>
        <taxon>Pseudomonadota</taxon>
        <taxon>Gammaproteobacteria</taxon>
        <taxon>Lysobacterales</taxon>
        <taxon>Lysobacteraceae</taxon>
        <taxon>Pseudoxanthomonas</taxon>
    </lineage>
</organism>
<dbReference type="SUPFAM" id="SSF74650">
    <property type="entry name" value="Galactose mutarotase-like"/>
    <property type="match status" value="1"/>
</dbReference>
<dbReference type="Gene3D" id="2.70.98.10">
    <property type="match status" value="1"/>
</dbReference>
<accession>A0A7V8K7T3</accession>
<comment type="catalytic activity">
    <reaction evidence="1">
        <text>alpha-D-glucose 6-phosphate = beta-D-glucose 6-phosphate</text>
        <dbReference type="Rhea" id="RHEA:16249"/>
        <dbReference type="ChEBI" id="CHEBI:58225"/>
        <dbReference type="ChEBI" id="CHEBI:58247"/>
        <dbReference type="EC" id="5.1.3.15"/>
    </reaction>
</comment>
<keyword evidence="5" id="KW-0732">Signal</keyword>
<dbReference type="InterPro" id="IPR025532">
    <property type="entry name" value="G6P_1-epimerase"/>
</dbReference>
<evidence type="ECO:0000256" key="1">
    <source>
        <dbReference type="ARBA" id="ARBA00001096"/>
    </source>
</evidence>
<evidence type="ECO:0000313" key="6">
    <source>
        <dbReference type="EMBL" id="KAF1686884.1"/>
    </source>
</evidence>
<proteinExistence type="inferred from homology"/>
<evidence type="ECO:0000313" key="7">
    <source>
        <dbReference type="Proteomes" id="UP000462066"/>
    </source>
</evidence>
<dbReference type="EC" id="5.1.3.15" evidence="3"/>
<evidence type="ECO:0000256" key="2">
    <source>
        <dbReference type="ARBA" id="ARBA00005866"/>
    </source>
</evidence>
<name>A0A7V8K7T3_9GAMM</name>
<evidence type="ECO:0000256" key="3">
    <source>
        <dbReference type="ARBA" id="ARBA00012083"/>
    </source>
</evidence>
<sequence length="362" mass="38144">MNPVPSLLLNLAALGLAACAPARGPAQASVAPAGTDLSSGVDAAPAPTAFRLPPGYGGLVHSPSPVSQRISSMPHDIPGLRLGTFQGLDALLVRTPHASAAVALFGGQLLSFVPAGQADALWVSPQRAALPTPIRGGTPVCWPYFGRQGQTAEVPAHGLVRTLPWQLAGARREDDGTVVLELEPPPLAELALRLRMTLRIGRTLEQALVTENAGPEPVRYTEALHNYFRVADAAQVRVEGLDGRAYLDKNDGMATHVQHGDWTLLDPRDPGRSDRLYGAAGGAYRLVDPGLGRRIELSVRGGRTAIVWNPGESAAARMADVGAHWREFLCLEAANAGPDVVELAPGARHALVQTIAVLPLED</sequence>
<dbReference type="Proteomes" id="UP000462066">
    <property type="component" value="Unassembled WGS sequence"/>
</dbReference>